<dbReference type="InterPro" id="IPR049723">
    <property type="entry name" value="BPSL0761-like"/>
</dbReference>
<evidence type="ECO:0000313" key="2">
    <source>
        <dbReference type="Proteomes" id="UP001139308"/>
    </source>
</evidence>
<dbReference type="RefSeq" id="WP_238467416.1">
    <property type="nucleotide sequence ID" value="NZ_JAKLJA010000037.1"/>
</dbReference>
<gene>
    <name evidence="1" type="ORF">L5014_29960</name>
</gene>
<proteinExistence type="predicted"/>
<dbReference type="NCBIfam" id="NF041728">
    <property type="entry name" value="BPSL0761_fam"/>
    <property type="match status" value="1"/>
</dbReference>
<keyword evidence="2" id="KW-1185">Reference proteome</keyword>
<evidence type="ECO:0000313" key="1">
    <source>
        <dbReference type="EMBL" id="MCG5077519.1"/>
    </source>
</evidence>
<dbReference type="AlphaFoldDB" id="A0A9X1ULD3"/>
<name>A0A9X1ULD3_9BURK</name>
<dbReference type="Proteomes" id="UP001139308">
    <property type="component" value="Unassembled WGS sequence"/>
</dbReference>
<organism evidence="1 2">
    <name type="scientific">Paraburkholderia tagetis</name>
    <dbReference type="NCBI Taxonomy" id="2913261"/>
    <lineage>
        <taxon>Bacteria</taxon>
        <taxon>Pseudomonadati</taxon>
        <taxon>Pseudomonadota</taxon>
        <taxon>Betaproteobacteria</taxon>
        <taxon>Burkholderiales</taxon>
        <taxon>Burkholderiaceae</taxon>
        <taxon>Paraburkholderia</taxon>
    </lineage>
</organism>
<dbReference type="EMBL" id="JAKLJA010000037">
    <property type="protein sequence ID" value="MCG5077519.1"/>
    <property type="molecule type" value="Genomic_DNA"/>
</dbReference>
<sequence>MRVSELIEQLVTADPDSVVLFLDSYADIDESDEIQEVLVDSHLWTYETGEHHGIGYEVRYPGGPRATDGVDHKVTMQLVERVVVLSDGPTNLRYVTPFQPNEREQMLIERALASHRRAQKVGRYAPSRLVRKWGSENSIPTSIDTFAQRKKRRFLGVSRLSNRGLMTVPLAVRSVLGPNAGTRLYWYLSGEGFASLKAELSRLRKRGGGVVTMPDERTRALIYARSLLLQLSRVPPELDACGLRELAAHVLRHYPDDGMIRLIAAESIWLEWPRRAERDIK</sequence>
<comment type="caution">
    <text evidence="1">The sequence shown here is derived from an EMBL/GenBank/DDBJ whole genome shotgun (WGS) entry which is preliminary data.</text>
</comment>
<reference evidence="1" key="1">
    <citation type="submission" date="2022-01" db="EMBL/GenBank/DDBJ databases">
        <title>Genome sequence and assembly of Parabukholderia sp. RG36.</title>
        <authorList>
            <person name="Chhetri G."/>
        </authorList>
    </citation>
    <scope>NUCLEOTIDE SEQUENCE</scope>
    <source>
        <strain evidence="1">RG36</strain>
    </source>
</reference>
<protein>
    <submittedName>
        <fullName evidence="1">Uncharacterized protein</fullName>
    </submittedName>
</protein>
<accession>A0A9X1ULD3</accession>